<evidence type="ECO:0000313" key="2">
    <source>
        <dbReference type="EMBL" id="KAF9061025.1"/>
    </source>
</evidence>
<keyword evidence="3" id="KW-1185">Reference proteome</keyword>
<comment type="caution">
    <text evidence="2">The sequence shown here is derived from an EMBL/GenBank/DDBJ whole genome shotgun (WGS) entry which is preliminary data.</text>
</comment>
<name>A0A9P5PF57_9AGAR</name>
<dbReference type="OrthoDB" id="339325at2759"/>
<evidence type="ECO:0000256" key="1">
    <source>
        <dbReference type="SAM" id="MobiDB-lite"/>
    </source>
</evidence>
<dbReference type="EMBL" id="JADNRY010000218">
    <property type="protein sequence ID" value="KAF9061025.1"/>
    <property type="molecule type" value="Genomic_DNA"/>
</dbReference>
<accession>A0A9P5PF57</accession>
<organism evidence="2 3">
    <name type="scientific">Rhodocollybia butyracea</name>
    <dbReference type="NCBI Taxonomy" id="206335"/>
    <lineage>
        <taxon>Eukaryota</taxon>
        <taxon>Fungi</taxon>
        <taxon>Dikarya</taxon>
        <taxon>Basidiomycota</taxon>
        <taxon>Agaricomycotina</taxon>
        <taxon>Agaricomycetes</taxon>
        <taxon>Agaricomycetidae</taxon>
        <taxon>Agaricales</taxon>
        <taxon>Marasmiineae</taxon>
        <taxon>Omphalotaceae</taxon>
        <taxon>Rhodocollybia</taxon>
    </lineage>
</organism>
<feature type="compositionally biased region" description="Basic and acidic residues" evidence="1">
    <location>
        <begin position="171"/>
        <end position="182"/>
    </location>
</feature>
<sequence>MCIPDIYFSRYSIYQSEVGAYALGEALSDARLFALCFHYGDPFGCLRFFVSTSPNRPPTQSESGYSPDSYYYLNSRRRTYFWFQLKRGGARGPDTEAEKGINCRWRNDRNTKKDWKTIKFSIKMGPELINDKSSKRVTEHPGSTSLKRYGAAGRKEDAKGKVIRDSMGTVPHRESKAMEGKPGKTAPASRDK</sequence>
<evidence type="ECO:0000313" key="3">
    <source>
        <dbReference type="Proteomes" id="UP000772434"/>
    </source>
</evidence>
<dbReference type="Proteomes" id="UP000772434">
    <property type="component" value="Unassembled WGS sequence"/>
</dbReference>
<reference evidence="2" key="1">
    <citation type="submission" date="2020-11" db="EMBL/GenBank/DDBJ databases">
        <authorList>
            <consortium name="DOE Joint Genome Institute"/>
            <person name="Ahrendt S."/>
            <person name="Riley R."/>
            <person name="Andreopoulos W."/>
            <person name="Labutti K."/>
            <person name="Pangilinan J."/>
            <person name="Ruiz-Duenas F.J."/>
            <person name="Barrasa J.M."/>
            <person name="Sanchez-Garcia M."/>
            <person name="Camarero S."/>
            <person name="Miyauchi S."/>
            <person name="Serrano A."/>
            <person name="Linde D."/>
            <person name="Babiker R."/>
            <person name="Drula E."/>
            <person name="Ayuso-Fernandez I."/>
            <person name="Pacheco R."/>
            <person name="Padilla G."/>
            <person name="Ferreira P."/>
            <person name="Barriuso J."/>
            <person name="Kellner H."/>
            <person name="Castanera R."/>
            <person name="Alfaro M."/>
            <person name="Ramirez L."/>
            <person name="Pisabarro A.G."/>
            <person name="Kuo A."/>
            <person name="Tritt A."/>
            <person name="Lipzen A."/>
            <person name="He G."/>
            <person name="Yan M."/>
            <person name="Ng V."/>
            <person name="Cullen D."/>
            <person name="Martin F."/>
            <person name="Rosso M.-N."/>
            <person name="Henrissat B."/>
            <person name="Hibbett D."/>
            <person name="Martinez A.T."/>
            <person name="Grigoriev I.V."/>
        </authorList>
    </citation>
    <scope>NUCLEOTIDE SEQUENCE</scope>
    <source>
        <strain evidence="2">AH 40177</strain>
    </source>
</reference>
<dbReference type="AlphaFoldDB" id="A0A9P5PF57"/>
<feature type="compositionally biased region" description="Basic and acidic residues" evidence="1">
    <location>
        <begin position="153"/>
        <end position="164"/>
    </location>
</feature>
<feature type="region of interest" description="Disordered" evidence="1">
    <location>
        <begin position="132"/>
        <end position="192"/>
    </location>
</feature>
<gene>
    <name evidence="2" type="ORF">BDP27DRAFT_1370044</name>
</gene>
<proteinExistence type="predicted"/>
<protein>
    <submittedName>
        <fullName evidence="2">Uncharacterized protein</fullName>
    </submittedName>
</protein>